<dbReference type="InterPro" id="IPR017946">
    <property type="entry name" value="PLC-like_Pdiesterase_TIM-brl"/>
</dbReference>
<dbReference type="PROSITE" id="PS51704">
    <property type="entry name" value="GP_PDE"/>
    <property type="match status" value="1"/>
</dbReference>
<dbReference type="RefSeq" id="WP_239575763.1">
    <property type="nucleotide sequence ID" value="NZ_JAFBEC010000020.1"/>
</dbReference>
<dbReference type="EC" id="3.1.4.46" evidence="3"/>
<organism evidence="3 4">
    <name type="scientific">Geomicrobium sediminis</name>
    <dbReference type="NCBI Taxonomy" id="1347788"/>
    <lineage>
        <taxon>Bacteria</taxon>
        <taxon>Bacillati</taxon>
        <taxon>Bacillota</taxon>
        <taxon>Bacilli</taxon>
        <taxon>Bacillales</taxon>
        <taxon>Geomicrobium</taxon>
    </lineage>
</organism>
<keyword evidence="1" id="KW-0732">Signal</keyword>
<dbReference type="GO" id="GO:0008889">
    <property type="term" value="F:glycerophosphodiester phosphodiesterase activity"/>
    <property type="evidence" value="ECO:0007669"/>
    <property type="project" value="UniProtKB-EC"/>
</dbReference>
<gene>
    <name evidence="3" type="ORF">JOD17_004106</name>
</gene>
<name>A0ABS2PJG8_9BACL</name>
<comment type="caution">
    <text evidence="3">The sequence shown here is derived from an EMBL/GenBank/DDBJ whole genome shotgun (WGS) entry which is preliminary data.</text>
</comment>
<evidence type="ECO:0000259" key="2">
    <source>
        <dbReference type="PROSITE" id="PS51704"/>
    </source>
</evidence>
<reference evidence="3 4" key="1">
    <citation type="submission" date="2021-01" db="EMBL/GenBank/DDBJ databases">
        <title>Genomic Encyclopedia of Type Strains, Phase IV (KMG-IV): sequencing the most valuable type-strain genomes for metagenomic binning, comparative biology and taxonomic classification.</title>
        <authorList>
            <person name="Goeker M."/>
        </authorList>
    </citation>
    <scope>NUCLEOTIDE SEQUENCE [LARGE SCALE GENOMIC DNA]</scope>
    <source>
        <strain evidence="3 4">DSM 25540</strain>
    </source>
</reference>
<evidence type="ECO:0000256" key="1">
    <source>
        <dbReference type="SAM" id="SignalP"/>
    </source>
</evidence>
<accession>A0ABS2PJG8</accession>
<keyword evidence="3" id="KW-0378">Hydrolase</keyword>
<protein>
    <submittedName>
        <fullName evidence="3">Glycerophosphoryl diester phosphodiesterase</fullName>
        <ecNumber evidence="3">3.1.4.46</ecNumber>
    </submittedName>
</protein>
<keyword evidence="4" id="KW-1185">Reference proteome</keyword>
<evidence type="ECO:0000313" key="3">
    <source>
        <dbReference type="EMBL" id="MBM7634963.1"/>
    </source>
</evidence>
<dbReference type="Proteomes" id="UP000741863">
    <property type="component" value="Unassembled WGS sequence"/>
</dbReference>
<dbReference type="Pfam" id="PF03009">
    <property type="entry name" value="GDPD"/>
    <property type="match status" value="1"/>
</dbReference>
<dbReference type="EMBL" id="JAFBEC010000020">
    <property type="protein sequence ID" value="MBM7634963.1"/>
    <property type="molecule type" value="Genomic_DNA"/>
</dbReference>
<dbReference type="PANTHER" id="PTHR46211:SF1">
    <property type="entry name" value="GLYCEROPHOSPHODIESTER PHOSPHODIESTERASE, CYTOPLASMIC"/>
    <property type="match status" value="1"/>
</dbReference>
<sequence>MKTMKKILACGVLGVLLLPQTHGYAQVTTTGDDVTNVAHRGASGHAPENTIAAFDKAVEIGADYIEVDVHMSKNNEVVVIHDATVNRTTDGEGRVNDFTLRELHQLDAGSWFSDEYKGEQIPTLGEVLDRYLGEIGILIEVKDPANYNNMERFVAIELIKRQLRKPTDEEVIVQSFDHASMERFHNILPDVPIGVLVSNNPNGISDEQLKAFQTYADYTNPNHLMVDQDLVTRIQDHGMQISTWTVNDPNRMEELVEYGVDGIITDFPDRLQDVLQ</sequence>
<dbReference type="Gene3D" id="3.20.20.190">
    <property type="entry name" value="Phosphatidylinositol (PI) phosphodiesterase"/>
    <property type="match status" value="1"/>
</dbReference>
<feature type="signal peptide" evidence="1">
    <location>
        <begin position="1"/>
        <end position="25"/>
    </location>
</feature>
<feature type="chain" id="PRO_5045166577" evidence="1">
    <location>
        <begin position="26"/>
        <end position="276"/>
    </location>
</feature>
<dbReference type="InterPro" id="IPR030395">
    <property type="entry name" value="GP_PDE_dom"/>
</dbReference>
<feature type="domain" description="GP-PDE" evidence="2">
    <location>
        <begin position="34"/>
        <end position="275"/>
    </location>
</feature>
<proteinExistence type="predicted"/>
<dbReference type="SUPFAM" id="SSF51695">
    <property type="entry name" value="PLC-like phosphodiesterases"/>
    <property type="match status" value="1"/>
</dbReference>
<evidence type="ECO:0000313" key="4">
    <source>
        <dbReference type="Proteomes" id="UP000741863"/>
    </source>
</evidence>
<dbReference type="PANTHER" id="PTHR46211">
    <property type="entry name" value="GLYCEROPHOSPHORYL DIESTER PHOSPHODIESTERASE"/>
    <property type="match status" value="1"/>
</dbReference>